<sequence length="79" mass="9184">MPNLMNNSCWSRPRITLTFFLLLIGFGTTQAYAQQRETLRFESLISPVEIVTDRWGISHIYAENEHDLFFAQGYDAARN</sequence>
<protein>
    <recommendedName>
        <fullName evidence="3">Penicillin amidase</fullName>
    </recommendedName>
</protein>
<dbReference type="SUPFAM" id="SSF56235">
    <property type="entry name" value="N-terminal nucleophile aminohydrolases (Ntn hydrolases)"/>
    <property type="match status" value="1"/>
</dbReference>
<dbReference type="InterPro" id="IPR023343">
    <property type="entry name" value="Penicillin_amidase_dom1"/>
</dbReference>
<dbReference type="Gene3D" id="1.10.439.10">
    <property type="entry name" value="Penicillin Amidohydrolase, domain 1"/>
    <property type="match status" value="1"/>
</dbReference>
<evidence type="ECO:0000256" key="1">
    <source>
        <dbReference type="ARBA" id="ARBA00006586"/>
    </source>
</evidence>
<gene>
    <name evidence="2" type="ORF">METZ01_LOCUS396493</name>
</gene>
<dbReference type="Pfam" id="PF01804">
    <property type="entry name" value="Penicil_amidase"/>
    <property type="match status" value="1"/>
</dbReference>
<accession>A0A382VAX1</accession>
<reference evidence="2" key="1">
    <citation type="submission" date="2018-05" db="EMBL/GenBank/DDBJ databases">
        <authorList>
            <person name="Lanie J.A."/>
            <person name="Ng W.-L."/>
            <person name="Kazmierczak K.M."/>
            <person name="Andrzejewski T.M."/>
            <person name="Davidsen T.M."/>
            <person name="Wayne K.J."/>
            <person name="Tettelin H."/>
            <person name="Glass J.I."/>
            <person name="Rusch D."/>
            <person name="Podicherti R."/>
            <person name="Tsui H.-C.T."/>
            <person name="Winkler M.E."/>
        </authorList>
    </citation>
    <scope>NUCLEOTIDE SEQUENCE</scope>
</reference>
<evidence type="ECO:0008006" key="3">
    <source>
        <dbReference type="Google" id="ProtNLM"/>
    </source>
</evidence>
<organism evidence="2">
    <name type="scientific">marine metagenome</name>
    <dbReference type="NCBI Taxonomy" id="408172"/>
    <lineage>
        <taxon>unclassified sequences</taxon>
        <taxon>metagenomes</taxon>
        <taxon>ecological metagenomes</taxon>
    </lineage>
</organism>
<dbReference type="InterPro" id="IPR029055">
    <property type="entry name" value="Ntn_hydrolases_N"/>
</dbReference>
<dbReference type="InterPro" id="IPR002692">
    <property type="entry name" value="S45"/>
</dbReference>
<dbReference type="EMBL" id="UINC01150537">
    <property type="protein sequence ID" value="SVD43639.1"/>
    <property type="molecule type" value="Genomic_DNA"/>
</dbReference>
<dbReference type="GO" id="GO:0017000">
    <property type="term" value="P:antibiotic biosynthetic process"/>
    <property type="evidence" value="ECO:0007669"/>
    <property type="project" value="InterPro"/>
</dbReference>
<comment type="similarity">
    <text evidence="1">Belongs to the peptidase S45 family.</text>
</comment>
<proteinExistence type="inferred from homology"/>
<dbReference type="GO" id="GO:0016811">
    <property type="term" value="F:hydrolase activity, acting on carbon-nitrogen (but not peptide) bonds, in linear amides"/>
    <property type="evidence" value="ECO:0007669"/>
    <property type="project" value="InterPro"/>
</dbReference>
<name>A0A382VAX1_9ZZZZ</name>
<feature type="non-terminal residue" evidence="2">
    <location>
        <position position="79"/>
    </location>
</feature>
<evidence type="ECO:0000313" key="2">
    <source>
        <dbReference type="EMBL" id="SVD43639.1"/>
    </source>
</evidence>
<dbReference type="AlphaFoldDB" id="A0A382VAX1"/>